<dbReference type="Pfam" id="PF02991">
    <property type="entry name" value="ATG8"/>
    <property type="match status" value="1"/>
</dbReference>
<dbReference type="AlphaFoldDB" id="U4UBA4"/>
<dbReference type="InterPro" id="IPR001254">
    <property type="entry name" value="Trypsin_dom"/>
</dbReference>
<evidence type="ECO:0000256" key="8">
    <source>
        <dbReference type="ARBA" id="ARBA00023288"/>
    </source>
</evidence>
<dbReference type="SUPFAM" id="SSF50494">
    <property type="entry name" value="Trypsin-like serine proteases"/>
    <property type="match status" value="1"/>
</dbReference>
<keyword evidence="4" id="KW-0963">Cytoplasm</keyword>
<sequence>MQLPSAVSATISTLARVAAGVRGLHHPPGQSLLSHFLLQNLPLNWFGEVEIKDHNKGFLVKNPDYRLKAGTPLTIKFFVRFDPNRPPPKLVSLRLNAVVKCPEDGVVTEAPWAAGHLFTNQPDLSDPSSPDFGNSPSINIRPPGRRPGSSDDEDFYHSDFGALSLPDSGRPQAKPSLLAKATCGTVVVNPSKAPMAFKHLQTLMFQKSPRPLITHGQAIGDGDFPWHAALYHAQGIDLTYTCGASLISLQHLLTVAHCVTRKKSTNSINAGNLLVYLGKFYLRIWKTPGIQDKRVDSITVHPKYNPHTFGNDVAVVKLAEPAELTNYVRPICLWEGNSKLDLLVDQLGTVVGWGFDESGKITEQLTKANMPIVSQETCIYSFPDFYSRFTSNTTFCAGFKNGTSACNGDSGGGMVFPRPGSDKTNPVWQIRGLVSISVALQNGFKCDSSHYTVFTDETSGISLNFGENMRFMYKEEFPFEKRKVEGEKIRRKYPDRVPVIVERAPQAKIGDVDKKKYLVPSDLTVGQFYFLIRKRIHLRPEDALFFFVNNAIPPTSATMGSLYQEHHEEDFFLYIAYSDENVYGTKQ</sequence>
<dbReference type="PROSITE" id="PS50240">
    <property type="entry name" value="TRYPSIN_DOM"/>
    <property type="match status" value="1"/>
</dbReference>
<evidence type="ECO:0000256" key="10">
    <source>
        <dbReference type="PIRSR" id="PIRSR604241-50"/>
    </source>
</evidence>
<dbReference type="Gene3D" id="3.10.20.90">
    <property type="entry name" value="Phosphatidylinositol 3-kinase Catalytic Subunit, Chain A, domain 1"/>
    <property type="match status" value="1"/>
</dbReference>
<keyword evidence="5" id="KW-0072">Autophagy</keyword>
<dbReference type="GO" id="GO:0012505">
    <property type="term" value="C:endomembrane system"/>
    <property type="evidence" value="ECO:0007669"/>
    <property type="project" value="UniProtKB-SubCell"/>
</dbReference>
<feature type="lipid moiety-binding region" description="Phosphatidylserine amidated glycine; alternate" evidence="10">
    <location>
        <position position="584"/>
    </location>
</feature>
<dbReference type="InterPro" id="IPR001314">
    <property type="entry name" value="Peptidase_S1A"/>
</dbReference>
<dbReference type="Proteomes" id="UP000030742">
    <property type="component" value="Unassembled WGS sequence"/>
</dbReference>
<dbReference type="InterPro" id="IPR004241">
    <property type="entry name" value="Atg8-like"/>
</dbReference>
<dbReference type="GO" id="GO:0006508">
    <property type="term" value="P:proteolysis"/>
    <property type="evidence" value="ECO:0007669"/>
    <property type="project" value="InterPro"/>
</dbReference>
<name>U4UBA4_DENPD</name>
<evidence type="ECO:0000259" key="12">
    <source>
        <dbReference type="PROSITE" id="PS50240"/>
    </source>
</evidence>
<comment type="similarity">
    <text evidence="3">Belongs to the ATG8 family.</text>
</comment>
<dbReference type="PRINTS" id="PR00722">
    <property type="entry name" value="CHYMOTRYPSIN"/>
</dbReference>
<evidence type="ECO:0000256" key="6">
    <source>
        <dbReference type="ARBA" id="ARBA00023136"/>
    </source>
</evidence>
<dbReference type="Pfam" id="PF00089">
    <property type="entry name" value="Trypsin"/>
    <property type="match status" value="1"/>
</dbReference>
<evidence type="ECO:0000256" key="5">
    <source>
        <dbReference type="ARBA" id="ARBA00023006"/>
    </source>
</evidence>
<dbReference type="SMART" id="SM00020">
    <property type="entry name" value="Tryp_SPc"/>
    <property type="match status" value="1"/>
</dbReference>
<gene>
    <name evidence="13" type="ORF">D910_05249</name>
</gene>
<accession>U4UBA4</accession>
<dbReference type="EMBL" id="KB632003">
    <property type="protein sequence ID" value="ERL87861.1"/>
    <property type="molecule type" value="Genomic_DNA"/>
</dbReference>
<keyword evidence="9" id="KW-0968">Cytoplasmic vesicle</keyword>
<dbReference type="OrthoDB" id="6738456at2759"/>
<dbReference type="Gene3D" id="2.40.10.10">
    <property type="entry name" value="Trypsin-like serine proteases"/>
    <property type="match status" value="1"/>
</dbReference>
<dbReference type="GO" id="GO:0006914">
    <property type="term" value="P:autophagy"/>
    <property type="evidence" value="ECO:0007669"/>
    <property type="project" value="UniProtKB-KW"/>
</dbReference>
<dbReference type="InterPro" id="IPR051333">
    <property type="entry name" value="CLIP_Serine_Protease"/>
</dbReference>
<organism evidence="13 14">
    <name type="scientific">Dendroctonus ponderosae</name>
    <name type="common">Mountain pine beetle</name>
    <dbReference type="NCBI Taxonomy" id="77166"/>
    <lineage>
        <taxon>Eukaryota</taxon>
        <taxon>Metazoa</taxon>
        <taxon>Ecdysozoa</taxon>
        <taxon>Arthropoda</taxon>
        <taxon>Hexapoda</taxon>
        <taxon>Insecta</taxon>
        <taxon>Pterygota</taxon>
        <taxon>Neoptera</taxon>
        <taxon>Endopterygota</taxon>
        <taxon>Coleoptera</taxon>
        <taxon>Polyphaga</taxon>
        <taxon>Cucujiformia</taxon>
        <taxon>Curculionidae</taxon>
        <taxon>Scolytinae</taxon>
        <taxon>Dendroctonus</taxon>
    </lineage>
</organism>
<dbReference type="GO" id="GO:0004252">
    <property type="term" value="F:serine-type endopeptidase activity"/>
    <property type="evidence" value="ECO:0007669"/>
    <property type="project" value="InterPro"/>
</dbReference>
<proteinExistence type="inferred from homology"/>
<evidence type="ECO:0000313" key="13">
    <source>
        <dbReference type="EMBL" id="ERL87861.1"/>
    </source>
</evidence>
<dbReference type="CDD" id="cd00190">
    <property type="entry name" value="Tryp_SPc"/>
    <property type="match status" value="1"/>
</dbReference>
<dbReference type="SUPFAM" id="SSF54236">
    <property type="entry name" value="Ubiquitin-like"/>
    <property type="match status" value="1"/>
</dbReference>
<dbReference type="InterPro" id="IPR009003">
    <property type="entry name" value="Peptidase_S1_PA"/>
</dbReference>
<dbReference type="InterPro" id="IPR029071">
    <property type="entry name" value="Ubiquitin-like_domsf"/>
</dbReference>
<protein>
    <recommendedName>
        <fullName evidence="12">Peptidase S1 domain-containing protein</fullName>
    </recommendedName>
</protein>
<dbReference type="CDD" id="cd17232">
    <property type="entry name" value="Ubl_ATG8_GABARAP"/>
    <property type="match status" value="1"/>
</dbReference>
<feature type="domain" description="Peptidase S1" evidence="12">
    <location>
        <begin position="213"/>
        <end position="474"/>
    </location>
</feature>
<keyword evidence="6" id="KW-0472">Membrane</keyword>
<evidence type="ECO:0000256" key="9">
    <source>
        <dbReference type="ARBA" id="ARBA00023329"/>
    </source>
</evidence>
<dbReference type="FunFam" id="3.10.20.90:FF:000037">
    <property type="entry name" value="Gamma-aminobutyric acid receptor-associated protein-like 1"/>
    <property type="match status" value="1"/>
</dbReference>
<evidence type="ECO:0000256" key="11">
    <source>
        <dbReference type="SAM" id="MobiDB-lite"/>
    </source>
</evidence>
<evidence type="ECO:0000256" key="1">
    <source>
        <dbReference type="ARBA" id="ARBA00004308"/>
    </source>
</evidence>
<feature type="compositionally biased region" description="Polar residues" evidence="11">
    <location>
        <begin position="118"/>
        <end position="138"/>
    </location>
</feature>
<dbReference type="GO" id="GO:0031410">
    <property type="term" value="C:cytoplasmic vesicle"/>
    <property type="evidence" value="ECO:0007669"/>
    <property type="project" value="UniProtKB-KW"/>
</dbReference>
<comment type="subcellular location">
    <subcellularLocation>
        <location evidence="2">Cytoplasmic vesicle</location>
        <location evidence="2">Autophagosome</location>
    </subcellularLocation>
    <subcellularLocation>
        <location evidence="1">Endomembrane system</location>
    </subcellularLocation>
</comment>
<dbReference type="PANTHER" id="PTHR24260">
    <property type="match status" value="1"/>
</dbReference>
<keyword evidence="8 10" id="KW-0449">Lipoprotein</keyword>
<reference evidence="13 14" key="1">
    <citation type="journal article" date="2013" name="Genome Biol.">
        <title>Draft genome of the mountain pine beetle, Dendroctonus ponderosae Hopkins, a major forest pest.</title>
        <authorList>
            <person name="Keeling C.I."/>
            <person name="Yuen M.M."/>
            <person name="Liao N.Y."/>
            <person name="Docking T.R."/>
            <person name="Chan S.K."/>
            <person name="Taylor G.A."/>
            <person name="Palmquist D.L."/>
            <person name="Jackman S.D."/>
            <person name="Nguyen A."/>
            <person name="Li M."/>
            <person name="Henderson H."/>
            <person name="Janes J.K."/>
            <person name="Zhao Y."/>
            <person name="Pandoh P."/>
            <person name="Moore R."/>
            <person name="Sperling F.A."/>
            <person name="Huber D.P."/>
            <person name="Birol I."/>
            <person name="Jones S.J."/>
            <person name="Bohlmann J."/>
        </authorList>
    </citation>
    <scope>NUCLEOTIDE SEQUENCE</scope>
</reference>
<dbReference type="FunFam" id="2.40.10.10:FF:000068">
    <property type="entry name" value="transmembrane protease serine 2"/>
    <property type="match status" value="1"/>
</dbReference>
<evidence type="ECO:0000256" key="4">
    <source>
        <dbReference type="ARBA" id="ARBA00022490"/>
    </source>
</evidence>
<dbReference type="STRING" id="77166.U4UBA4"/>
<dbReference type="PANTHER" id="PTHR24260:SF143">
    <property type="entry name" value="SERINE PROTEASE GD-LIKE PROTEIN"/>
    <property type="match status" value="1"/>
</dbReference>
<evidence type="ECO:0000256" key="2">
    <source>
        <dbReference type="ARBA" id="ARBA00004419"/>
    </source>
</evidence>
<evidence type="ECO:0000256" key="3">
    <source>
        <dbReference type="ARBA" id="ARBA00007293"/>
    </source>
</evidence>
<evidence type="ECO:0000256" key="7">
    <source>
        <dbReference type="ARBA" id="ARBA00023157"/>
    </source>
</evidence>
<keyword evidence="7" id="KW-1015">Disulfide bond</keyword>
<evidence type="ECO:0000313" key="14">
    <source>
        <dbReference type="Proteomes" id="UP000030742"/>
    </source>
</evidence>
<feature type="region of interest" description="Disordered" evidence="11">
    <location>
        <begin position="118"/>
        <end position="153"/>
    </location>
</feature>
<dbReference type="GO" id="GO:0005776">
    <property type="term" value="C:autophagosome"/>
    <property type="evidence" value="ECO:0007669"/>
    <property type="project" value="UniProtKB-SubCell"/>
</dbReference>
<dbReference type="InterPro" id="IPR043504">
    <property type="entry name" value="Peptidase_S1_PA_chymotrypsin"/>
</dbReference>